<dbReference type="EMBL" id="JACHFF010000001">
    <property type="protein sequence ID" value="MBB6422310.1"/>
    <property type="molecule type" value="Genomic_DNA"/>
</dbReference>
<gene>
    <name evidence="3" type="ORF">HNR41_000236</name>
    <name evidence="2" type="ORF">JEOCOQ751_01349</name>
</gene>
<reference evidence="2 4" key="1">
    <citation type="submission" date="2020-07" db="EMBL/GenBank/DDBJ databases">
        <authorList>
            <person name="Criscuolo A."/>
        </authorList>
    </citation>
    <scope>NUCLEOTIDE SEQUENCE [LARGE SCALE GENOMIC DNA]</scope>
    <source>
        <strain evidence="2">CIP111751</strain>
    </source>
</reference>
<reference evidence="3 5" key="2">
    <citation type="submission" date="2020-08" db="EMBL/GenBank/DDBJ databases">
        <title>Genomic Encyclopedia of Type Strains, Phase IV (KMG-IV): sequencing the most valuable type-strain genomes for metagenomic binning, comparative biology and taxonomic classification.</title>
        <authorList>
            <person name="Goeker M."/>
        </authorList>
    </citation>
    <scope>NUCLEOTIDE SEQUENCE [LARGE SCALE GENOMIC DNA]</scope>
    <source>
        <strain evidence="3 5">DSM 22419</strain>
    </source>
</reference>
<dbReference type="AlphaFoldDB" id="A0A6V7RL97"/>
<evidence type="ECO:0000313" key="3">
    <source>
        <dbReference type="EMBL" id="MBB6422310.1"/>
    </source>
</evidence>
<evidence type="ECO:0000313" key="2">
    <source>
        <dbReference type="EMBL" id="CAD2078979.1"/>
    </source>
</evidence>
<dbReference type="Pfam" id="PF08378">
    <property type="entry name" value="NERD"/>
    <property type="match status" value="1"/>
</dbReference>
<name>A0A6V7RL97_9STAP</name>
<feature type="domain" description="NERD" evidence="1">
    <location>
        <begin position="73"/>
        <end position="193"/>
    </location>
</feature>
<dbReference type="EMBL" id="CAJEWA010000006">
    <property type="protein sequence ID" value="CAD2078979.1"/>
    <property type="molecule type" value="Genomic_DNA"/>
</dbReference>
<evidence type="ECO:0000313" key="5">
    <source>
        <dbReference type="Proteomes" id="UP000545588"/>
    </source>
</evidence>
<protein>
    <submittedName>
        <fullName evidence="2">Nuclease-related domain protein</fullName>
    </submittedName>
</protein>
<dbReference type="Proteomes" id="UP000534001">
    <property type="component" value="Unassembled WGS sequence"/>
</dbReference>
<dbReference type="InterPro" id="IPR011528">
    <property type="entry name" value="NERD"/>
</dbReference>
<dbReference type="Proteomes" id="UP000545588">
    <property type="component" value="Unassembled WGS sequence"/>
</dbReference>
<evidence type="ECO:0000313" key="4">
    <source>
        <dbReference type="Proteomes" id="UP000534001"/>
    </source>
</evidence>
<dbReference type="RefSeq" id="WP_184280930.1">
    <property type="nucleotide sequence ID" value="NZ_BMCO01000001.1"/>
</dbReference>
<organism evidence="2 4">
    <name type="scientific">Jeotgalicoccus coquinae</name>
    <dbReference type="NCBI Taxonomy" id="709509"/>
    <lineage>
        <taxon>Bacteria</taxon>
        <taxon>Bacillati</taxon>
        <taxon>Bacillota</taxon>
        <taxon>Bacilli</taxon>
        <taxon>Bacillales</taxon>
        <taxon>Staphylococcaceae</taxon>
        <taxon>Jeotgalicoccus</taxon>
    </lineage>
</organism>
<comment type="caution">
    <text evidence="2">The sequence shown here is derived from an EMBL/GenBank/DDBJ whole genome shotgun (WGS) entry which is preliminary data.</text>
</comment>
<sequence length="340" mass="39205">MYEVFLTYTVLQISEDCLFSSAVFKLLSFGDNLLVTYVIAMRKLPLKLKQLQILSRRTLPGETEEKEREKLTRGYQGELEFDKLLDEAVRDMDVYHLKDFRFKIDAGAETMKVASGFSEVQIDNLLVAGDRIYTFEVKNFGFDLVYGKKSWFFISGQEYKDLSVQVNRQRTTLDFLIRDGGFKSDITPHLVFVNPKQTIYNMPAIENLMVPSNTHRRLSSICISNRYDHSSLVDYLNSRRLVKSMYDLPANVNFEELRSGVFCYLCDSVAELEKVSPYMYRCSSCKSTYKTLKIVEILIDEIRTLNPAWEISPVRISILSGGAISSSCVRKYKRNGLIIF</sequence>
<evidence type="ECO:0000259" key="1">
    <source>
        <dbReference type="Pfam" id="PF08378"/>
    </source>
</evidence>
<keyword evidence="5" id="KW-1185">Reference proteome</keyword>
<proteinExistence type="predicted"/>
<accession>A0A6V7RL97</accession>